<dbReference type="GO" id="GO:0009086">
    <property type="term" value="P:methionine biosynthetic process"/>
    <property type="evidence" value="ECO:0007669"/>
    <property type="project" value="InterPro"/>
</dbReference>
<dbReference type="GO" id="GO:0008270">
    <property type="term" value="F:zinc ion binding"/>
    <property type="evidence" value="ECO:0007669"/>
    <property type="project" value="InterPro"/>
</dbReference>
<keyword evidence="2 6" id="KW-0808">Transferase</keyword>
<gene>
    <name evidence="6" type="ORF">MNBD_CHLOROFLEXI01-2005</name>
</gene>
<dbReference type="InterPro" id="IPR051486">
    <property type="entry name" value="Hcy_S-methyltransferase"/>
</dbReference>
<dbReference type="EMBL" id="UOEU01000627">
    <property type="protein sequence ID" value="VAW36458.1"/>
    <property type="molecule type" value="Genomic_DNA"/>
</dbReference>
<dbReference type="InterPro" id="IPR036589">
    <property type="entry name" value="HCY_dom_sf"/>
</dbReference>
<dbReference type="GO" id="GO:0033528">
    <property type="term" value="P:S-methylmethionine cycle"/>
    <property type="evidence" value="ECO:0007669"/>
    <property type="project" value="TreeGrafter"/>
</dbReference>
<evidence type="ECO:0000256" key="2">
    <source>
        <dbReference type="ARBA" id="ARBA00022679"/>
    </source>
</evidence>
<evidence type="ECO:0000256" key="3">
    <source>
        <dbReference type="ARBA" id="ARBA00022723"/>
    </source>
</evidence>
<dbReference type="InterPro" id="IPR003726">
    <property type="entry name" value="HCY_dom"/>
</dbReference>
<organism evidence="6">
    <name type="scientific">hydrothermal vent metagenome</name>
    <dbReference type="NCBI Taxonomy" id="652676"/>
    <lineage>
        <taxon>unclassified sequences</taxon>
        <taxon>metagenomes</taxon>
        <taxon>ecological metagenomes</taxon>
    </lineage>
</organism>
<evidence type="ECO:0000256" key="1">
    <source>
        <dbReference type="ARBA" id="ARBA00022603"/>
    </source>
</evidence>
<dbReference type="PANTHER" id="PTHR46015">
    <property type="entry name" value="ZGC:172121"/>
    <property type="match status" value="1"/>
</dbReference>
<protein>
    <submittedName>
        <fullName evidence="6">Homocysteine S-methyltransferase</fullName>
        <ecNumber evidence="6">2.1.1.10</ecNumber>
    </submittedName>
</protein>
<dbReference type="PANTHER" id="PTHR46015:SF1">
    <property type="entry name" value="HOMOCYSTEINE S-METHYLTRANSFERASE-LIKE ISOFORM 1"/>
    <property type="match status" value="1"/>
</dbReference>
<keyword evidence="3" id="KW-0479">Metal-binding</keyword>
<reference evidence="6" key="1">
    <citation type="submission" date="2018-06" db="EMBL/GenBank/DDBJ databases">
        <authorList>
            <person name="Zhirakovskaya E."/>
        </authorList>
    </citation>
    <scope>NUCLEOTIDE SEQUENCE</scope>
</reference>
<dbReference type="GO" id="GO:0032259">
    <property type="term" value="P:methylation"/>
    <property type="evidence" value="ECO:0007669"/>
    <property type="project" value="UniProtKB-KW"/>
</dbReference>
<dbReference type="AlphaFoldDB" id="A0A3B0UZ53"/>
<dbReference type="PIRSF" id="PIRSF037505">
    <property type="entry name" value="Betaine_HMT"/>
    <property type="match status" value="1"/>
</dbReference>
<keyword evidence="4" id="KW-0862">Zinc</keyword>
<keyword evidence="1 6" id="KW-0489">Methyltransferase</keyword>
<dbReference type="SUPFAM" id="SSF82282">
    <property type="entry name" value="Homocysteine S-methyltransferase"/>
    <property type="match status" value="1"/>
</dbReference>
<feature type="domain" description="Hcy-binding" evidence="5">
    <location>
        <begin position="3"/>
        <end position="309"/>
    </location>
</feature>
<evidence type="ECO:0000313" key="6">
    <source>
        <dbReference type="EMBL" id="VAW36458.1"/>
    </source>
</evidence>
<dbReference type="EC" id="2.1.1.10" evidence="6"/>
<dbReference type="Gene3D" id="3.20.20.330">
    <property type="entry name" value="Homocysteine-binding-like domain"/>
    <property type="match status" value="1"/>
</dbReference>
<evidence type="ECO:0000259" key="5">
    <source>
        <dbReference type="PROSITE" id="PS50970"/>
    </source>
</evidence>
<name>A0A3B0UZ53_9ZZZZ</name>
<proteinExistence type="predicted"/>
<evidence type="ECO:0000256" key="4">
    <source>
        <dbReference type="ARBA" id="ARBA00022833"/>
    </source>
</evidence>
<dbReference type="NCBIfam" id="NF007020">
    <property type="entry name" value="PRK09485.1"/>
    <property type="match status" value="1"/>
</dbReference>
<dbReference type="InterPro" id="IPR017226">
    <property type="entry name" value="BHMT-like"/>
</dbReference>
<dbReference type="GO" id="GO:0008898">
    <property type="term" value="F:S-adenosylmethionine-homocysteine S-methyltransferase activity"/>
    <property type="evidence" value="ECO:0007669"/>
    <property type="project" value="TreeGrafter"/>
</dbReference>
<accession>A0A3B0UZ53</accession>
<dbReference type="PROSITE" id="PS50970">
    <property type="entry name" value="HCY"/>
    <property type="match status" value="1"/>
</dbReference>
<sequence length="316" mass="34882">MLNPIRPFLDYQNLFILDGGLATELEARGHDLNDALWSARLLLEQPEAIRQVHSDYLWAGADCVISASYQASLPGLQARGLSQKEAAALIQLSVQLAIDAREQFWAIETNRRGRLRPLVAASVGPYGAYLANGAEYTGNYGLDEAELLAWHRSRWQILANSGADLLACETIPSLPEARALRQLLLETQMPAWISFACRDGVHISDGTPLAECVRLLNDVPNLVAVGINCTPPRFVPDLITAVQSATNKLIIVYPNSGERYDSRNKQWLGESNPSEFGTISREWRKLGAMLLGGCCRTTPAHIQQIRDRTRPVIGNL</sequence>
<dbReference type="Pfam" id="PF02574">
    <property type="entry name" value="S-methyl_trans"/>
    <property type="match status" value="1"/>
</dbReference>
<dbReference type="FunFam" id="3.20.20.330:FF:000002">
    <property type="entry name" value="Homocysteine S-methyltransferase"/>
    <property type="match status" value="1"/>
</dbReference>